<feature type="transmembrane region" description="Helical" evidence="6">
    <location>
        <begin position="108"/>
        <end position="126"/>
    </location>
</feature>
<dbReference type="KEGG" id="dpd:Deipe_2566"/>
<proteinExistence type="predicted"/>
<evidence type="ECO:0000256" key="1">
    <source>
        <dbReference type="ARBA" id="ARBA00004651"/>
    </source>
</evidence>
<protein>
    <submittedName>
        <fullName evidence="8">Putative permease, DMT superfamily</fullName>
    </submittedName>
</protein>
<evidence type="ECO:0000256" key="3">
    <source>
        <dbReference type="ARBA" id="ARBA00022692"/>
    </source>
</evidence>
<evidence type="ECO:0000313" key="9">
    <source>
        <dbReference type="Proteomes" id="UP000010467"/>
    </source>
</evidence>
<dbReference type="GO" id="GO:0005886">
    <property type="term" value="C:plasma membrane"/>
    <property type="evidence" value="ECO:0007669"/>
    <property type="project" value="UniProtKB-SubCell"/>
</dbReference>
<reference evidence="9" key="1">
    <citation type="submission" date="2012-03" db="EMBL/GenBank/DDBJ databases">
        <title>Complete sequence of chromosome of Deinococcus peraridilitoris DSM 19664.</title>
        <authorList>
            <person name="Lucas S."/>
            <person name="Copeland A."/>
            <person name="Lapidus A."/>
            <person name="Glavina del Rio T."/>
            <person name="Dalin E."/>
            <person name="Tice H."/>
            <person name="Bruce D."/>
            <person name="Goodwin L."/>
            <person name="Pitluck S."/>
            <person name="Peters L."/>
            <person name="Mikhailova N."/>
            <person name="Lu M."/>
            <person name="Kyrpides N."/>
            <person name="Mavromatis K."/>
            <person name="Ivanova N."/>
            <person name="Brettin T."/>
            <person name="Detter J.C."/>
            <person name="Han C."/>
            <person name="Larimer F."/>
            <person name="Land M."/>
            <person name="Hauser L."/>
            <person name="Markowitz V."/>
            <person name="Cheng J.-F."/>
            <person name="Hugenholtz P."/>
            <person name="Woyke T."/>
            <person name="Wu D."/>
            <person name="Pukall R."/>
            <person name="Steenblock K."/>
            <person name="Brambilla E."/>
            <person name="Klenk H.-P."/>
            <person name="Eisen J.A."/>
        </authorList>
    </citation>
    <scope>NUCLEOTIDE SEQUENCE [LARGE SCALE GENOMIC DNA]</scope>
    <source>
        <strain evidence="9">DSM 19664 / LMG 22246 / CIP 109416 / KR-200</strain>
    </source>
</reference>
<feature type="transmembrane region" description="Helical" evidence="6">
    <location>
        <begin position="250"/>
        <end position="268"/>
    </location>
</feature>
<dbReference type="PANTHER" id="PTHR42920:SF5">
    <property type="entry name" value="EAMA DOMAIN-CONTAINING PROTEIN"/>
    <property type="match status" value="1"/>
</dbReference>
<dbReference type="Pfam" id="PF00892">
    <property type="entry name" value="EamA"/>
    <property type="match status" value="2"/>
</dbReference>
<dbReference type="PANTHER" id="PTHR42920">
    <property type="entry name" value="OS03G0707200 PROTEIN-RELATED"/>
    <property type="match status" value="1"/>
</dbReference>
<keyword evidence="2" id="KW-1003">Cell membrane</keyword>
<keyword evidence="5 6" id="KW-0472">Membrane</keyword>
<feature type="domain" description="EamA" evidence="7">
    <location>
        <begin position="9"/>
        <end position="150"/>
    </location>
</feature>
<feature type="transmembrane region" description="Helical" evidence="6">
    <location>
        <begin position="187"/>
        <end position="207"/>
    </location>
</feature>
<accession>L0A2F4</accession>
<dbReference type="SUPFAM" id="SSF103481">
    <property type="entry name" value="Multidrug resistance efflux transporter EmrE"/>
    <property type="match status" value="2"/>
</dbReference>
<evidence type="ECO:0000256" key="4">
    <source>
        <dbReference type="ARBA" id="ARBA00022989"/>
    </source>
</evidence>
<feature type="transmembrane region" description="Helical" evidence="6">
    <location>
        <begin position="83"/>
        <end position="102"/>
    </location>
</feature>
<dbReference type="AlphaFoldDB" id="L0A2F4"/>
<dbReference type="HOGENOM" id="CLU_033863_21_4_0"/>
<feature type="transmembrane region" description="Helical" evidence="6">
    <location>
        <begin position="219"/>
        <end position="238"/>
    </location>
</feature>
<dbReference type="InterPro" id="IPR000620">
    <property type="entry name" value="EamA_dom"/>
</dbReference>
<dbReference type="InterPro" id="IPR037185">
    <property type="entry name" value="EmrE-like"/>
</dbReference>
<evidence type="ECO:0000313" key="8">
    <source>
        <dbReference type="EMBL" id="AFZ68031.1"/>
    </source>
</evidence>
<dbReference type="EMBL" id="CP003382">
    <property type="protein sequence ID" value="AFZ68031.1"/>
    <property type="molecule type" value="Genomic_DNA"/>
</dbReference>
<comment type="subcellular location">
    <subcellularLocation>
        <location evidence="1">Cell membrane</location>
        <topology evidence="1">Multi-pass membrane protein</topology>
    </subcellularLocation>
</comment>
<feature type="transmembrane region" description="Helical" evidence="6">
    <location>
        <begin position="133"/>
        <end position="151"/>
    </location>
</feature>
<dbReference type="InterPro" id="IPR051258">
    <property type="entry name" value="Diverse_Substrate_Transporter"/>
</dbReference>
<dbReference type="STRING" id="937777.Deipe_2566"/>
<keyword evidence="4 6" id="KW-1133">Transmembrane helix</keyword>
<dbReference type="Proteomes" id="UP000010467">
    <property type="component" value="Chromosome"/>
</dbReference>
<organism evidence="8 9">
    <name type="scientific">Deinococcus peraridilitoris (strain DSM 19664 / LMG 22246 / CIP 109416 / KR-200)</name>
    <dbReference type="NCBI Taxonomy" id="937777"/>
    <lineage>
        <taxon>Bacteria</taxon>
        <taxon>Thermotogati</taxon>
        <taxon>Deinococcota</taxon>
        <taxon>Deinococci</taxon>
        <taxon>Deinococcales</taxon>
        <taxon>Deinococcaceae</taxon>
        <taxon>Deinococcus</taxon>
    </lineage>
</organism>
<keyword evidence="9" id="KW-1185">Reference proteome</keyword>
<dbReference type="PATRIC" id="fig|937777.3.peg.2575"/>
<dbReference type="eggNOG" id="COG0697">
    <property type="taxonomic scope" value="Bacteria"/>
</dbReference>
<name>L0A2F4_DEIPD</name>
<sequence>MGGMSRHALGLVLLIFVTAIWGSTFAIVKSATETLSPATLIAWRFTIAALVLLPFLFSWPRVFRRDRRRTDTPKSALFWKDGLLLGSWLIIGYATQTIGLQTTSANRAAFITGLNVVMVPLWLAITAGAPLRLRLWGAVVLALLGIGLLSWEGGALVIGDLWAFGCALSYAGYILALEKAAPRHPPLAFTAAQVIVVALFGWLWALLAGGVSLAPASTWGALIYLGLAATAVTTLLQTLGQRWVSATEAAIIYALEPVAASIFSFFLLRETVGARGFAGGALVVAAMILSQLPERGRKSPPGAVGERGLAE</sequence>
<evidence type="ECO:0000256" key="2">
    <source>
        <dbReference type="ARBA" id="ARBA00022475"/>
    </source>
</evidence>
<gene>
    <name evidence="8" type="ordered locus">Deipe_2566</name>
</gene>
<feature type="domain" description="EamA" evidence="7">
    <location>
        <begin position="158"/>
        <end position="289"/>
    </location>
</feature>
<evidence type="ECO:0000259" key="7">
    <source>
        <dbReference type="Pfam" id="PF00892"/>
    </source>
</evidence>
<keyword evidence="3 6" id="KW-0812">Transmembrane</keyword>
<feature type="transmembrane region" description="Helical" evidence="6">
    <location>
        <begin position="42"/>
        <end position="62"/>
    </location>
</feature>
<evidence type="ECO:0000256" key="6">
    <source>
        <dbReference type="SAM" id="Phobius"/>
    </source>
</evidence>
<evidence type="ECO:0000256" key="5">
    <source>
        <dbReference type="ARBA" id="ARBA00023136"/>
    </source>
</evidence>